<dbReference type="EMBL" id="JBJUIK010000013">
    <property type="protein sequence ID" value="KAL3506639.1"/>
    <property type="molecule type" value="Genomic_DNA"/>
</dbReference>
<evidence type="ECO:0000313" key="1">
    <source>
        <dbReference type="EMBL" id="KAL3506639.1"/>
    </source>
</evidence>
<gene>
    <name evidence="1" type="ORF">ACH5RR_032021</name>
</gene>
<reference evidence="1 2" key="1">
    <citation type="submission" date="2024-11" db="EMBL/GenBank/DDBJ databases">
        <title>A near-complete genome assembly of Cinchona calisaya.</title>
        <authorList>
            <person name="Lian D.C."/>
            <person name="Zhao X.W."/>
            <person name="Wei L."/>
        </authorList>
    </citation>
    <scope>NUCLEOTIDE SEQUENCE [LARGE SCALE GENOMIC DNA]</scope>
    <source>
        <tissue evidence="1">Nenye</tissue>
    </source>
</reference>
<proteinExistence type="predicted"/>
<accession>A0ABD2YGW4</accession>
<name>A0ABD2YGW4_9GENT</name>
<keyword evidence="2" id="KW-1185">Reference proteome</keyword>
<dbReference type="Proteomes" id="UP001630127">
    <property type="component" value="Unassembled WGS sequence"/>
</dbReference>
<dbReference type="AlphaFoldDB" id="A0ABD2YGW4"/>
<evidence type="ECO:0000313" key="2">
    <source>
        <dbReference type="Proteomes" id="UP001630127"/>
    </source>
</evidence>
<organism evidence="1 2">
    <name type="scientific">Cinchona calisaya</name>
    <dbReference type="NCBI Taxonomy" id="153742"/>
    <lineage>
        <taxon>Eukaryota</taxon>
        <taxon>Viridiplantae</taxon>
        <taxon>Streptophyta</taxon>
        <taxon>Embryophyta</taxon>
        <taxon>Tracheophyta</taxon>
        <taxon>Spermatophyta</taxon>
        <taxon>Magnoliopsida</taxon>
        <taxon>eudicotyledons</taxon>
        <taxon>Gunneridae</taxon>
        <taxon>Pentapetalae</taxon>
        <taxon>asterids</taxon>
        <taxon>lamiids</taxon>
        <taxon>Gentianales</taxon>
        <taxon>Rubiaceae</taxon>
        <taxon>Cinchonoideae</taxon>
        <taxon>Cinchoneae</taxon>
        <taxon>Cinchona</taxon>
    </lineage>
</organism>
<comment type="caution">
    <text evidence="1">The sequence shown here is derived from an EMBL/GenBank/DDBJ whole genome shotgun (WGS) entry which is preliminary data.</text>
</comment>
<protein>
    <submittedName>
        <fullName evidence="1">Uncharacterized protein</fullName>
    </submittedName>
</protein>
<sequence>MPKVDHLNAILAQHRALQTQLSTIAKSLINVNVNAVNAMSNHNLGACESCGGNHIGGSLEAQLSSLDCGLIHTGSTIDDDDDVVEQ</sequence>